<dbReference type="InterPro" id="IPR027478">
    <property type="entry name" value="LdcA_N"/>
</dbReference>
<dbReference type="PANTHER" id="PTHR30237">
    <property type="entry name" value="MURAMOYLTETRAPEPTIDE CARBOXYPEPTIDASE"/>
    <property type="match status" value="1"/>
</dbReference>
<dbReference type="SUPFAM" id="SSF141986">
    <property type="entry name" value="LD-carboxypeptidase A C-terminal domain-like"/>
    <property type="match status" value="1"/>
</dbReference>
<feature type="active site" description="Charge relay system" evidence="6">
    <location>
        <position position="313"/>
    </location>
</feature>
<keyword evidence="2 9" id="KW-0121">Carboxypeptidase</keyword>
<reference evidence="9 10" key="1">
    <citation type="submission" date="2019-09" db="EMBL/GenBank/DDBJ databases">
        <title>Complete genome sequence of Arachidicoccus sp. B3-10 isolated from apple orchard soil.</title>
        <authorList>
            <person name="Kim H.S."/>
            <person name="Han K.-I."/>
            <person name="Suh M.K."/>
            <person name="Lee K.C."/>
            <person name="Eom M.K."/>
            <person name="Kim J.-S."/>
            <person name="Kang S.W."/>
            <person name="Sin Y."/>
            <person name="Lee J.-S."/>
        </authorList>
    </citation>
    <scope>NUCLEOTIDE SEQUENCE [LARGE SCALE GENOMIC DNA]</scope>
    <source>
        <strain evidence="9 10">B3-10</strain>
    </source>
</reference>
<accession>A0A5P2G9S1</accession>
<proteinExistence type="inferred from homology"/>
<dbReference type="CDD" id="cd07025">
    <property type="entry name" value="Peptidase_S66"/>
    <property type="match status" value="1"/>
</dbReference>
<evidence type="ECO:0000256" key="6">
    <source>
        <dbReference type="PIRSR" id="PIRSR028757-1"/>
    </source>
</evidence>
<dbReference type="SUPFAM" id="SSF52317">
    <property type="entry name" value="Class I glutamine amidotransferase-like"/>
    <property type="match status" value="1"/>
</dbReference>
<dbReference type="GO" id="GO:0006508">
    <property type="term" value="P:proteolysis"/>
    <property type="evidence" value="ECO:0007669"/>
    <property type="project" value="UniProtKB-KW"/>
</dbReference>
<evidence type="ECO:0000256" key="4">
    <source>
        <dbReference type="ARBA" id="ARBA00022801"/>
    </source>
</evidence>
<dbReference type="Pfam" id="PF17676">
    <property type="entry name" value="Peptidase_S66C"/>
    <property type="match status" value="1"/>
</dbReference>
<evidence type="ECO:0000313" key="9">
    <source>
        <dbReference type="EMBL" id="QES89953.1"/>
    </source>
</evidence>
<keyword evidence="10" id="KW-1185">Reference proteome</keyword>
<evidence type="ECO:0000313" key="10">
    <source>
        <dbReference type="Proteomes" id="UP000292424"/>
    </source>
</evidence>
<dbReference type="InterPro" id="IPR027461">
    <property type="entry name" value="Carboxypeptidase_A_C_sf"/>
</dbReference>
<keyword evidence="3" id="KW-0645">Protease</keyword>
<feature type="domain" description="LD-carboxypeptidase N-terminal" evidence="7">
    <location>
        <begin position="45"/>
        <end position="160"/>
    </location>
</feature>
<dbReference type="GO" id="GO:0008236">
    <property type="term" value="F:serine-type peptidase activity"/>
    <property type="evidence" value="ECO:0007669"/>
    <property type="project" value="UniProtKB-KW"/>
</dbReference>
<dbReference type="GO" id="GO:0004180">
    <property type="term" value="F:carboxypeptidase activity"/>
    <property type="evidence" value="ECO:0007669"/>
    <property type="project" value="UniProtKB-KW"/>
</dbReference>
<dbReference type="AlphaFoldDB" id="A0A5P2G9S1"/>
<keyword evidence="5" id="KW-0720">Serine protease</keyword>
<dbReference type="InterPro" id="IPR040921">
    <property type="entry name" value="Peptidase_S66C"/>
</dbReference>
<protein>
    <submittedName>
        <fullName evidence="9">LD-carboxypeptidase</fullName>
    </submittedName>
</protein>
<sequence length="341" mass="38107">MNRKDFLKNTSLAFGAAALSISTKANTLTRKKITIPPYLKSGDTIGITCPAGHISLEEIQPSLEVMQSWGLKILIGETVGKKWGTFGGTDQERIEDFEKMLRNTNVKAIMCARGGYGIVRIINAININLLEENPKWIIGFSDVTVLHSHINSNQRIATIHSKMCNSFPDVWQTAEQLRKDSIISIQKALFGEAVNYNILPNSYNRIGIADAEVIGGNLRTIENLAGTISEIQTKGKILFLEEVEEPMYNVDRMFWNLKRTGKLAELKGLIIGGFKIKPDDDPADAFGLSMYEIILEKTKEYDYPICFDFPVGHQVNNFAIKCGVKHHLQVSASNIVFKEIQ</sequence>
<organism evidence="9 10">
    <name type="scientific">Rhizosphaericola mali</name>
    <dbReference type="NCBI Taxonomy" id="2545455"/>
    <lineage>
        <taxon>Bacteria</taxon>
        <taxon>Pseudomonadati</taxon>
        <taxon>Bacteroidota</taxon>
        <taxon>Chitinophagia</taxon>
        <taxon>Chitinophagales</taxon>
        <taxon>Chitinophagaceae</taxon>
        <taxon>Rhizosphaericola</taxon>
    </lineage>
</organism>
<evidence type="ECO:0000259" key="8">
    <source>
        <dbReference type="Pfam" id="PF17676"/>
    </source>
</evidence>
<comment type="similarity">
    <text evidence="1">Belongs to the peptidase S66 family.</text>
</comment>
<dbReference type="Gene3D" id="3.50.30.60">
    <property type="entry name" value="LD-carboxypeptidase A C-terminal domain-like"/>
    <property type="match status" value="1"/>
</dbReference>
<dbReference type="PANTHER" id="PTHR30237:SF2">
    <property type="entry name" value="MUREIN TETRAPEPTIDE CARBOXYPEPTIDASE"/>
    <property type="match status" value="1"/>
</dbReference>
<feature type="domain" description="LD-carboxypeptidase C-terminal" evidence="8">
    <location>
        <begin position="212"/>
        <end position="327"/>
    </location>
</feature>
<feature type="active site" description="Charge relay system" evidence="6">
    <location>
        <position position="241"/>
    </location>
</feature>
<dbReference type="OrthoDB" id="9807329at2"/>
<dbReference type="InterPro" id="IPR003507">
    <property type="entry name" value="S66_fam"/>
</dbReference>
<dbReference type="Proteomes" id="UP000292424">
    <property type="component" value="Chromosome"/>
</dbReference>
<keyword evidence="4" id="KW-0378">Hydrolase</keyword>
<dbReference type="Gene3D" id="3.40.50.10740">
    <property type="entry name" value="Class I glutamine amidotransferase-like"/>
    <property type="match status" value="1"/>
</dbReference>
<evidence type="ECO:0000256" key="1">
    <source>
        <dbReference type="ARBA" id="ARBA00010233"/>
    </source>
</evidence>
<evidence type="ECO:0000259" key="7">
    <source>
        <dbReference type="Pfam" id="PF02016"/>
    </source>
</evidence>
<name>A0A5P2G9S1_9BACT</name>
<dbReference type="KEGG" id="arac:E0W69_015230"/>
<evidence type="ECO:0000256" key="5">
    <source>
        <dbReference type="ARBA" id="ARBA00022825"/>
    </source>
</evidence>
<gene>
    <name evidence="9" type="ORF">E0W69_015230</name>
</gene>
<dbReference type="RefSeq" id="WP_131330909.1">
    <property type="nucleotide sequence ID" value="NZ_CP044016.1"/>
</dbReference>
<evidence type="ECO:0000256" key="2">
    <source>
        <dbReference type="ARBA" id="ARBA00022645"/>
    </source>
</evidence>
<dbReference type="EMBL" id="CP044016">
    <property type="protein sequence ID" value="QES89953.1"/>
    <property type="molecule type" value="Genomic_DNA"/>
</dbReference>
<dbReference type="PIRSF" id="PIRSF028757">
    <property type="entry name" value="LD-carboxypeptidase"/>
    <property type="match status" value="1"/>
</dbReference>
<evidence type="ECO:0000256" key="3">
    <source>
        <dbReference type="ARBA" id="ARBA00022670"/>
    </source>
</evidence>
<dbReference type="InterPro" id="IPR029062">
    <property type="entry name" value="Class_I_gatase-like"/>
</dbReference>
<dbReference type="Pfam" id="PF02016">
    <property type="entry name" value="Peptidase_S66"/>
    <property type="match status" value="1"/>
</dbReference>
<dbReference type="InterPro" id="IPR040449">
    <property type="entry name" value="Peptidase_S66_N"/>
</dbReference>
<feature type="active site" description="Nucleophile" evidence="6">
    <location>
        <position position="141"/>
    </location>
</feature>